<dbReference type="SUPFAM" id="SSF140383">
    <property type="entry name" value="BSD domain-like"/>
    <property type="match status" value="1"/>
</dbReference>
<organism evidence="3 4">
    <name type="scientific">Citrus x changshan-huyou</name>
    <dbReference type="NCBI Taxonomy" id="2935761"/>
    <lineage>
        <taxon>Eukaryota</taxon>
        <taxon>Viridiplantae</taxon>
        <taxon>Streptophyta</taxon>
        <taxon>Embryophyta</taxon>
        <taxon>Tracheophyta</taxon>
        <taxon>Spermatophyta</taxon>
        <taxon>Magnoliopsida</taxon>
        <taxon>eudicotyledons</taxon>
        <taxon>Gunneridae</taxon>
        <taxon>Pentapetalae</taxon>
        <taxon>rosids</taxon>
        <taxon>malvids</taxon>
        <taxon>Sapindales</taxon>
        <taxon>Rutaceae</taxon>
        <taxon>Aurantioideae</taxon>
        <taxon>Citrus</taxon>
    </lineage>
</organism>
<keyword evidence="4" id="KW-1185">Reference proteome</keyword>
<dbReference type="InterPro" id="IPR035925">
    <property type="entry name" value="BSD_dom_sf"/>
</dbReference>
<gene>
    <name evidence="3" type="ORF">WN944_016547</name>
</gene>
<dbReference type="AlphaFoldDB" id="A0AAP0M9I9"/>
<protein>
    <recommendedName>
        <fullName evidence="2">BSD domain-containing protein</fullName>
    </recommendedName>
</protein>
<evidence type="ECO:0000313" key="4">
    <source>
        <dbReference type="Proteomes" id="UP001428341"/>
    </source>
</evidence>
<dbReference type="PANTHER" id="PTHR31923">
    <property type="entry name" value="BSD DOMAIN-CONTAINING PROTEIN"/>
    <property type="match status" value="1"/>
</dbReference>
<sequence>MDFTSWFRRSSGKKPKNQNQPTKSNQLQEYEEELLGVTDQLLDHLKTFTLDTFKNFPFKDDDEAAYDVEAATNSSGNVRKDLSEWQERHAFLVLSKSKELSHLRFRLCPAHLKEQQFWRIYFMLVHDYVAEYEIRAIQRAKIKSMAMENEEKPNASAYEVEMAETKQAAVLSPSTP</sequence>
<feature type="domain" description="BSD" evidence="2">
    <location>
        <begin position="84"/>
        <end position="129"/>
    </location>
</feature>
<dbReference type="InterPro" id="IPR005607">
    <property type="entry name" value="BSD_dom"/>
</dbReference>
<dbReference type="EMBL" id="JBCGBO010000005">
    <property type="protein sequence ID" value="KAK9201346.1"/>
    <property type="molecule type" value="Genomic_DNA"/>
</dbReference>
<dbReference type="PROSITE" id="PS50858">
    <property type="entry name" value="BSD"/>
    <property type="match status" value="1"/>
</dbReference>
<proteinExistence type="predicted"/>
<dbReference type="SMART" id="SM00751">
    <property type="entry name" value="BSD"/>
    <property type="match status" value="1"/>
</dbReference>
<dbReference type="Proteomes" id="UP001428341">
    <property type="component" value="Unassembled WGS sequence"/>
</dbReference>
<accession>A0AAP0M9I9</accession>
<name>A0AAP0M9I9_9ROSI</name>
<dbReference type="PANTHER" id="PTHR31923:SF3">
    <property type="entry name" value="BSD DOMAIN-CONTAINING PROTEIN"/>
    <property type="match status" value="1"/>
</dbReference>
<feature type="region of interest" description="Disordered" evidence="1">
    <location>
        <begin position="1"/>
        <end position="25"/>
    </location>
</feature>
<evidence type="ECO:0000259" key="2">
    <source>
        <dbReference type="PROSITE" id="PS50858"/>
    </source>
</evidence>
<reference evidence="3 4" key="1">
    <citation type="submission" date="2024-05" db="EMBL/GenBank/DDBJ databases">
        <title>Haplotype-resolved chromosome-level genome assembly of Huyou (Citrus changshanensis).</title>
        <authorList>
            <person name="Miao C."/>
            <person name="Chen W."/>
            <person name="Wu Y."/>
            <person name="Wang L."/>
            <person name="Zhao S."/>
            <person name="Grierson D."/>
            <person name="Xu C."/>
            <person name="Chen K."/>
        </authorList>
    </citation>
    <scope>NUCLEOTIDE SEQUENCE [LARGE SCALE GENOMIC DNA]</scope>
    <source>
        <strain evidence="3">01-14</strain>
        <tissue evidence="3">Leaf</tissue>
    </source>
</reference>
<evidence type="ECO:0000256" key="1">
    <source>
        <dbReference type="SAM" id="MobiDB-lite"/>
    </source>
</evidence>
<evidence type="ECO:0000313" key="3">
    <source>
        <dbReference type="EMBL" id="KAK9201346.1"/>
    </source>
</evidence>
<comment type="caution">
    <text evidence="3">The sequence shown here is derived from an EMBL/GenBank/DDBJ whole genome shotgun (WGS) entry which is preliminary data.</text>
</comment>
<dbReference type="Pfam" id="PF03909">
    <property type="entry name" value="BSD"/>
    <property type="match status" value="1"/>
</dbReference>
<dbReference type="Gene3D" id="1.10.3970.10">
    <property type="entry name" value="BSD domain"/>
    <property type="match status" value="1"/>
</dbReference>